<dbReference type="AlphaFoldDB" id="Q4T535"/>
<dbReference type="OrthoDB" id="8446971at2759"/>
<proteinExistence type="predicted"/>
<reference evidence="1" key="2">
    <citation type="submission" date="2004-02" db="EMBL/GenBank/DDBJ databases">
        <authorList>
            <consortium name="Genoscope"/>
            <consortium name="Whitehead Institute Centre for Genome Research"/>
        </authorList>
    </citation>
    <scope>NUCLEOTIDE SEQUENCE</scope>
</reference>
<accession>Q4T535</accession>
<dbReference type="PANTHER" id="PTHR34488">
    <property type="entry name" value="SI:CH211-245H14.1-RELATED"/>
    <property type="match status" value="1"/>
</dbReference>
<comment type="caution">
    <text evidence="1">The sequence shown here is derived from an EMBL/GenBank/DDBJ whole genome shotgun (WGS) entry which is preliminary data.</text>
</comment>
<gene>
    <name evidence="1" type="ORF">GSTENG00007016001</name>
</gene>
<evidence type="ECO:0000313" key="1">
    <source>
        <dbReference type="EMBL" id="CAF91997.1"/>
    </source>
</evidence>
<dbReference type="EMBL" id="CAAE01009444">
    <property type="protein sequence ID" value="CAF91997.1"/>
    <property type="molecule type" value="Genomic_DNA"/>
</dbReference>
<sequence length="213" mass="24958">MRSFILYLLSFFRESRGKFFVYVASETKNAHKEWISFFKRLGYAEVDNAEDADYLLVFCPVKSRIKTDIDEALEKIPDGKAAILVVMHHTFNRNLTIMESRQQVTRADVSLTVDCLFHEGKLLRCAINQAARDQIQDWLGLPPNPVVAVFSDIVFKVFYWLNWFYQWVLASVKKITKTIVNLVTSFFRYLYGGLRWFVGKLCHILGIRRDRSR</sequence>
<organism evidence="1">
    <name type="scientific">Tetraodon nigroviridis</name>
    <name type="common">Spotted green pufferfish</name>
    <name type="synonym">Chelonodon nigroviridis</name>
    <dbReference type="NCBI Taxonomy" id="99883"/>
    <lineage>
        <taxon>Eukaryota</taxon>
        <taxon>Metazoa</taxon>
        <taxon>Chordata</taxon>
        <taxon>Craniata</taxon>
        <taxon>Vertebrata</taxon>
        <taxon>Euteleostomi</taxon>
        <taxon>Actinopterygii</taxon>
        <taxon>Neopterygii</taxon>
        <taxon>Teleostei</taxon>
        <taxon>Neoteleostei</taxon>
        <taxon>Acanthomorphata</taxon>
        <taxon>Eupercaria</taxon>
        <taxon>Tetraodontiformes</taxon>
        <taxon>Tetradontoidea</taxon>
        <taxon>Tetraodontidae</taxon>
        <taxon>Tetraodon</taxon>
    </lineage>
</organism>
<name>Q4T535_TETNG</name>
<reference evidence="1" key="1">
    <citation type="journal article" date="2004" name="Nature">
        <title>Genome duplication in the teleost fish Tetraodon nigroviridis reveals the early vertebrate proto-karyotype.</title>
        <authorList>
            <person name="Jaillon O."/>
            <person name="Aury J.-M."/>
            <person name="Brunet F."/>
            <person name="Petit J.-L."/>
            <person name="Stange-Thomann N."/>
            <person name="Mauceli E."/>
            <person name="Bouneau L."/>
            <person name="Fischer C."/>
            <person name="Ozouf-Costaz C."/>
            <person name="Bernot A."/>
            <person name="Nicaud S."/>
            <person name="Jaffe D."/>
            <person name="Fisher S."/>
            <person name="Lutfalla G."/>
            <person name="Dossat C."/>
            <person name="Segurens B."/>
            <person name="Dasilva C."/>
            <person name="Salanoubat M."/>
            <person name="Levy M."/>
            <person name="Boudet N."/>
            <person name="Castellano S."/>
            <person name="Anthouard V."/>
            <person name="Jubin C."/>
            <person name="Castelli V."/>
            <person name="Katinka M."/>
            <person name="Vacherie B."/>
            <person name="Biemont C."/>
            <person name="Skalli Z."/>
            <person name="Cattolico L."/>
            <person name="Poulain J."/>
            <person name="De Berardinis V."/>
            <person name="Cruaud C."/>
            <person name="Duprat S."/>
            <person name="Brottier P."/>
            <person name="Coutanceau J.-P."/>
            <person name="Gouzy J."/>
            <person name="Parra G."/>
            <person name="Lardier G."/>
            <person name="Chapple C."/>
            <person name="McKernan K.J."/>
            <person name="McEwan P."/>
            <person name="Bosak S."/>
            <person name="Kellis M."/>
            <person name="Volff J.-N."/>
            <person name="Guigo R."/>
            <person name="Zody M.C."/>
            <person name="Mesirov J."/>
            <person name="Lindblad-Toh K."/>
            <person name="Birren B."/>
            <person name="Nusbaum C."/>
            <person name="Kahn D."/>
            <person name="Robinson-Rechavi M."/>
            <person name="Laudet V."/>
            <person name="Schachter V."/>
            <person name="Quetier F."/>
            <person name="Saurin W."/>
            <person name="Scarpelli C."/>
            <person name="Wincker P."/>
            <person name="Lander E.S."/>
            <person name="Weissenbach J."/>
            <person name="Roest Crollius H."/>
        </authorList>
    </citation>
    <scope>NUCLEOTIDE SEQUENCE [LARGE SCALE GENOMIC DNA]</scope>
</reference>
<dbReference type="KEGG" id="tng:GSTEN00007016G001"/>
<protein>
    <submittedName>
        <fullName evidence="1">(spotted green pufferfish) hypothetical protein</fullName>
    </submittedName>
</protein>
<dbReference type="PANTHER" id="PTHR34488:SF1">
    <property type="entry name" value="SI:CH211-245H14.1-RELATED"/>
    <property type="match status" value="1"/>
</dbReference>